<proteinExistence type="inferred from homology"/>
<gene>
    <name evidence="2" type="ORF">A2228_00070</name>
</gene>
<dbReference type="InterPro" id="IPR006056">
    <property type="entry name" value="RidA"/>
</dbReference>
<dbReference type="SUPFAM" id="SSF55298">
    <property type="entry name" value="YjgF-like"/>
    <property type="match status" value="1"/>
</dbReference>
<name>A0A1F5F589_9BACT</name>
<accession>A0A1F5F589</accession>
<dbReference type="FunFam" id="3.30.1330.40:FF:000001">
    <property type="entry name" value="L-PSP family endoribonuclease"/>
    <property type="match status" value="1"/>
</dbReference>
<dbReference type="GO" id="GO:0019239">
    <property type="term" value="F:deaminase activity"/>
    <property type="evidence" value="ECO:0007669"/>
    <property type="project" value="TreeGrafter"/>
</dbReference>
<dbReference type="EMBL" id="MFAK01000024">
    <property type="protein sequence ID" value="OGD74825.1"/>
    <property type="molecule type" value="Genomic_DNA"/>
</dbReference>
<comment type="caution">
    <text evidence="2">The sequence shown here is derived from an EMBL/GenBank/DDBJ whole genome shotgun (WGS) entry which is preliminary data.</text>
</comment>
<evidence type="ECO:0000256" key="1">
    <source>
        <dbReference type="ARBA" id="ARBA00010552"/>
    </source>
</evidence>
<dbReference type="PANTHER" id="PTHR11803:SF39">
    <property type="entry name" value="2-IMINOBUTANOATE_2-IMINOPROPANOATE DEAMINASE"/>
    <property type="match status" value="1"/>
</dbReference>
<dbReference type="NCBIfam" id="TIGR00004">
    <property type="entry name" value="Rid family detoxifying hydrolase"/>
    <property type="match status" value="1"/>
</dbReference>
<dbReference type="Pfam" id="PF01042">
    <property type="entry name" value="Ribonuc_L-PSP"/>
    <property type="match status" value="1"/>
</dbReference>
<protein>
    <recommendedName>
        <fullName evidence="4">Reactive intermediate/imine deaminase</fullName>
    </recommendedName>
</protein>
<evidence type="ECO:0000313" key="2">
    <source>
        <dbReference type="EMBL" id="OGD74825.1"/>
    </source>
</evidence>
<organism evidence="2 3">
    <name type="scientific">Candidatus Collierbacteria bacterium RIFOXYA2_FULL_46_10</name>
    <dbReference type="NCBI Taxonomy" id="1817726"/>
    <lineage>
        <taxon>Bacteria</taxon>
        <taxon>Candidatus Collieribacteriota</taxon>
    </lineage>
</organism>
<dbReference type="Proteomes" id="UP000176191">
    <property type="component" value="Unassembled WGS sequence"/>
</dbReference>
<dbReference type="GO" id="GO:0005829">
    <property type="term" value="C:cytosol"/>
    <property type="evidence" value="ECO:0007669"/>
    <property type="project" value="TreeGrafter"/>
</dbReference>
<evidence type="ECO:0000313" key="3">
    <source>
        <dbReference type="Proteomes" id="UP000176191"/>
    </source>
</evidence>
<dbReference type="Gene3D" id="3.30.1330.40">
    <property type="entry name" value="RutC-like"/>
    <property type="match status" value="1"/>
</dbReference>
<dbReference type="CDD" id="cd00448">
    <property type="entry name" value="YjgF_YER057c_UK114_family"/>
    <property type="match status" value="1"/>
</dbReference>
<dbReference type="InterPro" id="IPR035959">
    <property type="entry name" value="RutC-like_sf"/>
</dbReference>
<reference evidence="2 3" key="1">
    <citation type="journal article" date="2016" name="Nat. Commun.">
        <title>Thousands of microbial genomes shed light on interconnected biogeochemical processes in an aquifer system.</title>
        <authorList>
            <person name="Anantharaman K."/>
            <person name="Brown C.T."/>
            <person name="Hug L.A."/>
            <person name="Sharon I."/>
            <person name="Castelle C.J."/>
            <person name="Probst A.J."/>
            <person name="Thomas B.C."/>
            <person name="Singh A."/>
            <person name="Wilkins M.J."/>
            <person name="Karaoz U."/>
            <person name="Brodie E.L."/>
            <person name="Williams K.H."/>
            <person name="Hubbard S.S."/>
            <person name="Banfield J.F."/>
        </authorList>
    </citation>
    <scope>NUCLEOTIDE SEQUENCE [LARGE SCALE GENOMIC DNA]</scope>
</reference>
<dbReference type="AlphaFoldDB" id="A0A1F5F589"/>
<sequence>MKTEIKTVKAPSAPGLLSQAVRVGKLIYTAGYIPVTNDWKLVEGSVEAQLEVIIKDITEVLHAGGAGIKDVVKVTIYLTDMTMLPELNKYYSRHFGEVLPAREVVGVAALPLGAKMEMSVIAVKS</sequence>
<dbReference type="PANTHER" id="PTHR11803">
    <property type="entry name" value="2-IMINOBUTANOATE/2-IMINOPROPANOATE DEAMINASE RIDA"/>
    <property type="match status" value="1"/>
</dbReference>
<comment type="similarity">
    <text evidence="1">Belongs to the RutC family.</text>
</comment>
<evidence type="ECO:0008006" key="4">
    <source>
        <dbReference type="Google" id="ProtNLM"/>
    </source>
</evidence>
<dbReference type="InterPro" id="IPR006175">
    <property type="entry name" value="YjgF/YER057c/UK114"/>
</dbReference>